<evidence type="ECO:0000256" key="8">
    <source>
        <dbReference type="ARBA" id="ARBA00022989"/>
    </source>
</evidence>
<evidence type="ECO:0000256" key="9">
    <source>
        <dbReference type="ARBA" id="ARBA00023136"/>
    </source>
</evidence>
<dbReference type="EMBL" id="JBHTHY010000014">
    <property type="protein sequence ID" value="MFD0798986.1"/>
    <property type="molecule type" value="Genomic_DNA"/>
</dbReference>
<keyword evidence="7 10" id="KW-0812">Transmembrane</keyword>
<evidence type="ECO:0000256" key="4">
    <source>
        <dbReference type="ARBA" id="ARBA00017522"/>
    </source>
</evidence>
<comment type="function">
    <text evidence="1">Required for nicotinamide riboside transport across the inner membrane.</text>
</comment>
<keyword evidence="12" id="KW-1185">Reference proteome</keyword>
<evidence type="ECO:0000256" key="1">
    <source>
        <dbReference type="ARBA" id="ARBA00002672"/>
    </source>
</evidence>
<dbReference type="Pfam" id="PF04973">
    <property type="entry name" value="NMN_transporter"/>
    <property type="match status" value="1"/>
</dbReference>
<gene>
    <name evidence="11" type="primary">pnuC</name>
    <name evidence="11" type="ORF">ACFQZJ_16050</name>
</gene>
<evidence type="ECO:0000256" key="7">
    <source>
        <dbReference type="ARBA" id="ARBA00022692"/>
    </source>
</evidence>
<evidence type="ECO:0000256" key="3">
    <source>
        <dbReference type="ARBA" id="ARBA00006669"/>
    </source>
</evidence>
<feature type="transmembrane region" description="Helical" evidence="10">
    <location>
        <begin position="56"/>
        <end position="73"/>
    </location>
</feature>
<evidence type="ECO:0000256" key="2">
    <source>
        <dbReference type="ARBA" id="ARBA00004651"/>
    </source>
</evidence>
<evidence type="ECO:0000256" key="6">
    <source>
        <dbReference type="ARBA" id="ARBA00022475"/>
    </source>
</evidence>
<comment type="caution">
    <text evidence="11">The sequence shown here is derived from an EMBL/GenBank/DDBJ whole genome shotgun (WGS) entry which is preliminary data.</text>
</comment>
<dbReference type="RefSeq" id="WP_379935891.1">
    <property type="nucleotide sequence ID" value="NZ_JBHTHY010000014.1"/>
</dbReference>
<organism evidence="11 12">
    <name type="scientific">Maribacter chungangensis</name>
    <dbReference type="NCBI Taxonomy" id="1069117"/>
    <lineage>
        <taxon>Bacteria</taxon>
        <taxon>Pseudomonadati</taxon>
        <taxon>Bacteroidota</taxon>
        <taxon>Flavobacteriia</taxon>
        <taxon>Flavobacteriales</taxon>
        <taxon>Flavobacteriaceae</taxon>
        <taxon>Maribacter</taxon>
    </lineage>
</organism>
<comment type="subcellular location">
    <subcellularLocation>
        <location evidence="2">Cell membrane</location>
        <topology evidence="2">Multi-pass membrane protein</topology>
    </subcellularLocation>
</comment>
<evidence type="ECO:0000256" key="5">
    <source>
        <dbReference type="ARBA" id="ARBA00022448"/>
    </source>
</evidence>
<dbReference type="PANTHER" id="PTHR36122:SF2">
    <property type="entry name" value="NICOTINAMIDE RIBOSIDE TRANSPORTER PNUC"/>
    <property type="match status" value="1"/>
</dbReference>
<comment type="similarity">
    <text evidence="3">Belongs to the nicotinamide ribonucleoside (NR) uptake permease (TC 4.B.1) family.</text>
</comment>
<accession>A0ABW3B6Q4</accession>
<dbReference type="InterPro" id="IPR006419">
    <property type="entry name" value="NMN_transpt_PnuC"/>
</dbReference>
<protein>
    <recommendedName>
        <fullName evidence="4">Nicotinamide riboside transporter PnuC</fullName>
    </recommendedName>
</protein>
<feature type="transmembrane region" description="Helical" evidence="10">
    <location>
        <begin position="166"/>
        <end position="185"/>
    </location>
</feature>
<reference evidence="12" key="1">
    <citation type="journal article" date="2019" name="Int. J. Syst. Evol. Microbiol.">
        <title>The Global Catalogue of Microorganisms (GCM) 10K type strain sequencing project: providing services to taxonomists for standard genome sequencing and annotation.</title>
        <authorList>
            <consortium name="The Broad Institute Genomics Platform"/>
            <consortium name="The Broad Institute Genome Sequencing Center for Infectious Disease"/>
            <person name="Wu L."/>
            <person name="Ma J."/>
        </authorList>
    </citation>
    <scope>NUCLEOTIDE SEQUENCE [LARGE SCALE GENOMIC DNA]</scope>
    <source>
        <strain evidence="12">CCUG 61948</strain>
    </source>
</reference>
<sequence length="197" mass="22732">MKGEILALGLEIMAVLFGLAYLFFLIQEKRTCWLFGIAASLLSIVLFYRNNLYSEAILFVYYVIIGVYGYWLWTTKSAQNTPVEIIKIPKKILLISVVVGCLGALFLGWFFSNHSDADSPYFDAATTAFSFVASYLEVKKYIAAWLFWILINGATIFLYQSKDLNIYTLLTMVYFAFSFFGFWNWRKKYNNNKMVSA</sequence>
<feature type="transmembrane region" description="Helical" evidence="10">
    <location>
        <begin position="141"/>
        <end position="159"/>
    </location>
</feature>
<keyword evidence="5" id="KW-0813">Transport</keyword>
<proteinExistence type="inferred from homology"/>
<dbReference type="Proteomes" id="UP001597012">
    <property type="component" value="Unassembled WGS sequence"/>
</dbReference>
<keyword evidence="6" id="KW-1003">Cell membrane</keyword>
<feature type="transmembrane region" description="Helical" evidence="10">
    <location>
        <begin position="6"/>
        <end position="25"/>
    </location>
</feature>
<dbReference type="PANTHER" id="PTHR36122">
    <property type="entry name" value="NICOTINAMIDE RIBOSIDE TRANSPORTER PNUC"/>
    <property type="match status" value="1"/>
</dbReference>
<feature type="transmembrane region" description="Helical" evidence="10">
    <location>
        <begin position="32"/>
        <end position="50"/>
    </location>
</feature>
<evidence type="ECO:0000313" key="11">
    <source>
        <dbReference type="EMBL" id="MFD0798986.1"/>
    </source>
</evidence>
<keyword evidence="9 10" id="KW-0472">Membrane</keyword>
<evidence type="ECO:0000256" key="10">
    <source>
        <dbReference type="SAM" id="Phobius"/>
    </source>
</evidence>
<keyword evidence="8 10" id="KW-1133">Transmembrane helix</keyword>
<name>A0ABW3B6Q4_9FLAO</name>
<evidence type="ECO:0000313" key="12">
    <source>
        <dbReference type="Proteomes" id="UP001597012"/>
    </source>
</evidence>
<feature type="transmembrane region" description="Helical" evidence="10">
    <location>
        <begin position="93"/>
        <end position="111"/>
    </location>
</feature>
<dbReference type="NCBIfam" id="TIGR01528">
    <property type="entry name" value="NMN_trans_PnuC"/>
    <property type="match status" value="1"/>
</dbReference>